<dbReference type="PANTHER" id="PTHR46292:SF3">
    <property type="entry name" value="COILED-COIL DOMAIN-CONTAINING PROTEIN 102A"/>
    <property type="match status" value="1"/>
</dbReference>
<dbReference type="EMBL" id="DQIR01279781">
    <property type="protein sequence ID" value="HDC35259.1"/>
    <property type="molecule type" value="Transcribed_RNA"/>
</dbReference>
<evidence type="ECO:0000256" key="1">
    <source>
        <dbReference type="ARBA" id="ARBA00023054"/>
    </source>
</evidence>
<keyword evidence="1 3" id="KW-0175">Coiled coil</keyword>
<proteinExistence type="predicted"/>
<dbReference type="Gene3D" id="1.20.5.340">
    <property type="match status" value="1"/>
</dbReference>
<dbReference type="AlphaFoldDB" id="A0A480II97"/>
<feature type="region of interest" description="Disordered" evidence="4">
    <location>
        <begin position="372"/>
        <end position="519"/>
    </location>
</feature>
<dbReference type="Gene3D" id="1.10.287.1490">
    <property type="match status" value="1"/>
</dbReference>
<organism evidence="6">
    <name type="scientific">Sus scrofa</name>
    <name type="common">Pig</name>
    <dbReference type="NCBI Taxonomy" id="9823"/>
    <lineage>
        <taxon>Eukaryota</taxon>
        <taxon>Metazoa</taxon>
        <taxon>Chordata</taxon>
        <taxon>Craniata</taxon>
        <taxon>Vertebrata</taxon>
        <taxon>Euteleostomi</taxon>
        <taxon>Mammalia</taxon>
        <taxon>Eutheria</taxon>
        <taxon>Laurasiatheria</taxon>
        <taxon>Artiodactyla</taxon>
        <taxon>Suina</taxon>
        <taxon>Suidae</taxon>
        <taxon>Sus</taxon>
    </lineage>
</organism>
<sequence length="542" mass="60760">MESQTAEEESGIQKDCVTCPRLPTELKPLGLGEVMIKTKRVRAQRPLVQPPPWSPQELELVESLLKSRPEEPEGCWEARSIGAGAPRSSSGRQERSRLPWEDAATLEEDTSKLTALRLRLDESQKVLLKEREDKMALSRNIEKLEGELSQWKIKYEELSKTKQEMLKQLSILKEAHQDELGRMSEDLEDELGARSSMDRKMAELRGEMERLQAENAAEWGRRERLETEKLGLERENKKLRAQLGDLEEALARRRRQTASALDCDLRASQAALFEKNKELADLKHVHGKLKKQCQEKVAELAHANRRVEQHEAEVKKLRLRVEELKKELAQAEDELDEAHNQARKLQRSLDEQTEQSENLQVQLEHVQSRWAPAAALRKRPPSPAAETGQRCFQPREASRSGFVLQAGPRGEDREGSDLDTLGPESCPLQAGRARPGNQGREGRKLDHLGGLQLSCSPRGQAQRRAADGAAGSGESLIRRTSRPQASWDLRDWRAGNQGGAPALTAARPPSCRQGLSASVTEAQGISDNIQASPRVTIPTCKD</sequence>
<evidence type="ECO:0000256" key="2">
    <source>
        <dbReference type="ARBA" id="ARBA00040149"/>
    </source>
</evidence>
<feature type="coiled-coil region" evidence="3">
    <location>
        <begin position="127"/>
        <end position="256"/>
    </location>
</feature>
<evidence type="ECO:0000256" key="3">
    <source>
        <dbReference type="SAM" id="Coils"/>
    </source>
</evidence>
<protein>
    <recommendedName>
        <fullName evidence="2">Coiled-coil domain-containing protein 102A</fullName>
    </recommendedName>
</protein>
<evidence type="ECO:0000259" key="5">
    <source>
        <dbReference type="Pfam" id="PF01576"/>
    </source>
</evidence>
<dbReference type="Pfam" id="PF01576">
    <property type="entry name" value="Myosin_tail_1"/>
    <property type="match status" value="1"/>
</dbReference>
<dbReference type="GO" id="GO:0016459">
    <property type="term" value="C:myosin complex"/>
    <property type="evidence" value="ECO:0007669"/>
    <property type="project" value="InterPro"/>
</dbReference>
<dbReference type="SUPFAM" id="SSF90257">
    <property type="entry name" value="Myosin rod fragments"/>
    <property type="match status" value="1"/>
</dbReference>
<reference evidence="6" key="1">
    <citation type="journal article" date="2019" name="PeerJ">
        <title>Genes of the pig, Sus scrofa, reconstructed with EvidentialGene.</title>
        <authorList>
            <person name="Gilbert D.G."/>
        </authorList>
    </citation>
    <scope>NUCLEOTIDE SEQUENCE</scope>
</reference>
<name>A0A480II97_PIG</name>
<dbReference type="EMBL" id="DQIR01279780">
    <property type="protein sequence ID" value="HDC35258.1"/>
    <property type="molecule type" value="Transcribed_RNA"/>
</dbReference>
<evidence type="ECO:0000256" key="4">
    <source>
        <dbReference type="SAM" id="MobiDB-lite"/>
    </source>
</evidence>
<evidence type="ECO:0000313" key="6">
    <source>
        <dbReference type="EMBL" id="HDA36653.1"/>
    </source>
</evidence>
<feature type="domain" description="Myosin tail" evidence="5">
    <location>
        <begin position="178"/>
        <end position="369"/>
    </location>
</feature>
<dbReference type="EMBL" id="DQIR01081177">
    <property type="protein sequence ID" value="HDA36653.1"/>
    <property type="molecule type" value="Transcribed_RNA"/>
</dbReference>
<accession>A0A480II97</accession>
<feature type="compositionally biased region" description="Low complexity" evidence="4">
    <location>
        <begin position="458"/>
        <end position="469"/>
    </location>
</feature>
<feature type="region of interest" description="Disordered" evidence="4">
    <location>
        <begin position="70"/>
        <end position="103"/>
    </location>
</feature>
<dbReference type="InterPro" id="IPR002928">
    <property type="entry name" value="Myosin_tail"/>
</dbReference>
<feature type="region of interest" description="Disordered" evidence="4">
    <location>
        <begin position="332"/>
        <end position="359"/>
    </location>
</feature>
<dbReference type="PANTHER" id="PTHR46292">
    <property type="entry name" value="COILED-COIL DOMAIN-CONTAINING PROTEIN 102A"/>
    <property type="match status" value="1"/>
</dbReference>